<reference evidence="8" key="2">
    <citation type="submission" date="2025-08" db="UniProtKB">
        <authorList>
            <consortium name="Ensembl"/>
        </authorList>
    </citation>
    <scope>IDENTIFICATION</scope>
</reference>
<evidence type="ECO:0000256" key="1">
    <source>
        <dbReference type="ARBA" id="ARBA00022614"/>
    </source>
</evidence>
<keyword evidence="3" id="KW-0677">Repeat</keyword>
<evidence type="ECO:0000256" key="3">
    <source>
        <dbReference type="ARBA" id="ARBA00022737"/>
    </source>
</evidence>
<organism evidence="8 9">
    <name type="scientific">Sparus aurata</name>
    <name type="common">Gilthead sea bream</name>
    <dbReference type="NCBI Taxonomy" id="8175"/>
    <lineage>
        <taxon>Eukaryota</taxon>
        <taxon>Metazoa</taxon>
        <taxon>Chordata</taxon>
        <taxon>Craniata</taxon>
        <taxon>Vertebrata</taxon>
        <taxon>Euteleostomi</taxon>
        <taxon>Actinopterygii</taxon>
        <taxon>Neopterygii</taxon>
        <taxon>Teleostei</taxon>
        <taxon>Neoteleostei</taxon>
        <taxon>Acanthomorphata</taxon>
        <taxon>Eupercaria</taxon>
        <taxon>Spariformes</taxon>
        <taxon>Sparidae</taxon>
        <taxon>Sparus</taxon>
    </lineage>
</organism>
<dbReference type="OMA" id="THRAEDK"/>
<feature type="compositionally biased region" description="Basic and acidic residues" evidence="5">
    <location>
        <begin position="60"/>
        <end position="73"/>
    </location>
</feature>
<reference evidence="8" key="3">
    <citation type="submission" date="2025-09" db="UniProtKB">
        <authorList>
            <consortium name="Ensembl"/>
        </authorList>
    </citation>
    <scope>IDENTIFICATION</scope>
</reference>
<feature type="region of interest" description="Disordered" evidence="5">
    <location>
        <begin position="360"/>
        <end position="475"/>
    </location>
</feature>
<dbReference type="Ensembl" id="ENSSAUT00010029668.1">
    <property type="protein sequence ID" value="ENSSAUP00010028137.1"/>
    <property type="gene ID" value="ENSSAUG00010012099.1"/>
</dbReference>
<feature type="compositionally biased region" description="Basic and acidic residues" evidence="5">
    <location>
        <begin position="214"/>
        <end position="230"/>
    </location>
</feature>
<feature type="compositionally biased region" description="Basic and acidic residues" evidence="5">
    <location>
        <begin position="148"/>
        <end position="182"/>
    </location>
</feature>
<feature type="region of interest" description="Disordered" evidence="5">
    <location>
        <begin position="36"/>
        <end position="97"/>
    </location>
</feature>
<feature type="compositionally biased region" description="Basic and acidic residues" evidence="5">
    <location>
        <begin position="36"/>
        <end position="46"/>
    </location>
</feature>
<evidence type="ECO:0000256" key="2">
    <source>
        <dbReference type="ARBA" id="ARBA00022729"/>
    </source>
</evidence>
<accession>A0A671VR08</accession>
<dbReference type="InterPro" id="IPR000372">
    <property type="entry name" value="LRRNT"/>
</dbReference>
<dbReference type="InterPro" id="IPR001611">
    <property type="entry name" value="Leu-rich_rpt"/>
</dbReference>
<feature type="compositionally biased region" description="Polar residues" evidence="5">
    <location>
        <begin position="231"/>
        <end position="246"/>
    </location>
</feature>
<dbReference type="Pfam" id="PF13855">
    <property type="entry name" value="LRR_8"/>
    <property type="match status" value="3"/>
</dbReference>
<feature type="compositionally biased region" description="Polar residues" evidence="5">
    <location>
        <begin position="412"/>
        <end position="421"/>
    </location>
</feature>
<evidence type="ECO:0000256" key="5">
    <source>
        <dbReference type="SAM" id="MobiDB-lite"/>
    </source>
</evidence>
<evidence type="ECO:0000259" key="7">
    <source>
        <dbReference type="SMART" id="SM00013"/>
    </source>
</evidence>
<dbReference type="SMART" id="SM00013">
    <property type="entry name" value="LRRNT"/>
    <property type="match status" value="1"/>
</dbReference>
<dbReference type="SMART" id="SM00364">
    <property type="entry name" value="LRR_BAC"/>
    <property type="match status" value="5"/>
</dbReference>
<keyword evidence="9" id="KW-1185">Reference proteome</keyword>
<feature type="compositionally biased region" description="Basic and acidic residues" evidence="5">
    <location>
        <begin position="80"/>
        <end position="93"/>
    </location>
</feature>
<protein>
    <submittedName>
        <fullName evidence="8">Wu:fc23c09</fullName>
    </submittedName>
</protein>
<keyword evidence="2 6" id="KW-0732">Signal</keyword>
<dbReference type="GO" id="GO:0005615">
    <property type="term" value="C:extracellular space"/>
    <property type="evidence" value="ECO:0007669"/>
    <property type="project" value="TreeGrafter"/>
</dbReference>
<dbReference type="InParanoid" id="A0A671VR08"/>
<name>A0A671VR08_SPAAU</name>
<feature type="chain" id="PRO_5025427001" evidence="6">
    <location>
        <begin position="16"/>
        <end position="863"/>
    </location>
</feature>
<feature type="domain" description="LRRNT" evidence="7">
    <location>
        <begin position="490"/>
        <end position="522"/>
    </location>
</feature>
<feature type="compositionally biased region" description="Polar residues" evidence="5">
    <location>
        <begin position="388"/>
        <end position="401"/>
    </location>
</feature>
<evidence type="ECO:0000256" key="4">
    <source>
        <dbReference type="ARBA" id="ARBA00023180"/>
    </source>
</evidence>
<evidence type="ECO:0000313" key="9">
    <source>
        <dbReference type="Proteomes" id="UP000472265"/>
    </source>
</evidence>
<reference evidence="8" key="1">
    <citation type="submission" date="2021-04" db="EMBL/GenBank/DDBJ databases">
        <authorList>
            <consortium name="Wellcome Sanger Institute Data Sharing"/>
        </authorList>
    </citation>
    <scope>NUCLEOTIDE SEQUENCE [LARGE SCALE GENOMIC DNA]</scope>
</reference>
<dbReference type="SMART" id="SM00368">
    <property type="entry name" value="LRR_RI"/>
    <property type="match status" value="5"/>
</dbReference>
<dbReference type="SUPFAM" id="SSF52058">
    <property type="entry name" value="L domain-like"/>
    <property type="match status" value="1"/>
</dbReference>
<dbReference type="PROSITE" id="PS51450">
    <property type="entry name" value="LRR"/>
    <property type="match status" value="2"/>
</dbReference>
<dbReference type="GeneTree" id="ENSGT00940000167455"/>
<feature type="region of interest" description="Disordered" evidence="5">
    <location>
        <begin position="133"/>
        <end position="280"/>
    </location>
</feature>
<dbReference type="PANTHER" id="PTHR45712">
    <property type="entry name" value="AGAP008170-PA"/>
    <property type="match status" value="1"/>
</dbReference>
<dbReference type="AlphaFoldDB" id="A0A671VR08"/>
<feature type="signal peptide" evidence="6">
    <location>
        <begin position="1"/>
        <end position="15"/>
    </location>
</feature>
<dbReference type="Gene3D" id="3.80.10.10">
    <property type="entry name" value="Ribonuclease Inhibitor"/>
    <property type="match status" value="2"/>
</dbReference>
<dbReference type="PANTHER" id="PTHR45712:SF18">
    <property type="entry name" value="PODOCAN-LIKE PROTEIN 1"/>
    <property type="match status" value="1"/>
</dbReference>
<dbReference type="InterPro" id="IPR050333">
    <property type="entry name" value="SLRP"/>
</dbReference>
<dbReference type="SMART" id="SM00369">
    <property type="entry name" value="LRR_TYP"/>
    <property type="match status" value="10"/>
</dbReference>
<keyword evidence="4" id="KW-0325">Glycoprotein</keyword>
<feature type="compositionally biased region" description="Basic residues" evidence="5">
    <location>
        <begin position="451"/>
        <end position="475"/>
    </location>
</feature>
<dbReference type="InterPro" id="IPR032675">
    <property type="entry name" value="LRR_dom_sf"/>
</dbReference>
<evidence type="ECO:0000313" key="8">
    <source>
        <dbReference type="Ensembl" id="ENSSAUP00010028137.1"/>
    </source>
</evidence>
<feature type="compositionally biased region" description="Polar residues" evidence="5">
    <location>
        <begin position="363"/>
        <end position="372"/>
    </location>
</feature>
<evidence type="ECO:0000256" key="6">
    <source>
        <dbReference type="SAM" id="SignalP"/>
    </source>
</evidence>
<dbReference type="InterPro" id="IPR003591">
    <property type="entry name" value="Leu-rich_rpt_typical-subtyp"/>
</dbReference>
<keyword evidence="1" id="KW-0433">Leucine-rich repeat</keyword>
<sequence>MKALTLLLVFLTVSGHSYILQPGLTVGQIAGLDTERQSEMRGERLTDVSVSAGETGKAYESTERGKNEEEQRSEGLTPETNHEKEKTEGKSRADIAGNIGEILEISKESEEGMTPETFFQTFGKEIKREELTVADREKDLDPDEGDEAERRDDLERDDEAGKSDQMDKRRQEMDEEERERRLVAGISPHEGRHKTSNRENVEGKREEREDEGENSEKHNESVEREKEDHTVANNLTPPLRTSSTQELEIPPIRIITQSRNPPSSPPPLHHHNVPPSVPPHAEVSPQFLPPSVTRPDPTTISVSTATPGDVRSVLLLEDLLAEVFYGPGHHLKQNELEPKANLEDVMVKNILFKPAQRELPTTREISMTQATPKPTRVKLRANDLKTKAPNSTPKSNENNLTAKLDERARKPNITQPASTGNDTKHSTKTRLTTAKTPSVRPTKINRDSKNKTVKKSKDKKRKKDNKTQKKAGKKKAVTTPAYFPYFKDNYCPPDCACYGRVVQCSDKGVDKVPYGIPYNARYILLMNNLIDSIQLDLLSEYVSMEFLVLSNNRLTDGSIEGALEGIPALKRLYLDRNLLESVPTDLPLSLEELRLDNNRLSVMSEAAWARCPGLLVLSLSNNSLGNGSDALGNAVLSPLSNLRALNLDHNQLTSVPLGLPLSIKELYLKGNLIEQFRGGAFDGTSELVVLDLSSNRLRNKGLLRESLLNATHLESLNLEGNRLKQVPRHLPRSLKTLNLEGNLISSIKKSALNTLKNLELLGLARNKIFKVAPGAFKSLPVLHQLDLCHNTLRQVPRQLPQALHSVALTNNKIQSVPRDAFCWGDKSLSGLVRVQLEHNLIDMGKLDAQAFRCLRGFQVVHFY</sequence>
<proteinExistence type="predicted"/>
<dbReference type="Proteomes" id="UP000472265">
    <property type="component" value="Chromosome 14"/>
</dbReference>
<feature type="compositionally biased region" description="Basic and acidic residues" evidence="5">
    <location>
        <begin position="196"/>
        <end position="207"/>
    </location>
</feature>
<dbReference type="Pfam" id="PF01462">
    <property type="entry name" value="LRRNT"/>
    <property type="match status" value="1"/>
</dbReference>
<dbReference type="OrthoDB" id="676979at2759"/>
<gene>
    <name evidence="8" type="primary">wu:fc23c09</name>
</gene>